<dbReference type="AlphaFoldDB" id="A0AAV2FBH1"/>
<dbReference type="PANTHER" id="PTHR33710:SF77">
    <property type="entry name" value="DNASE I-LIKE SUPERFAMILY PROTEIN"/>
    <property type="match status" value="1"/>
</dbReference>
<dbReference type="SUPFAM" id="SSF56219">
    <property type="entry name" value="DNase I-like"/>
    <property type="match status" value="1"/>
</dbReference>
<evidence type="ECO:0000313" key="2">
    <source>
        <dbReference type="EMBL" id="CAL1395624.1"/>
    </source>
</evidence>
<dbReference type="Pfam" id="PF03372">
    <property type="entry name" value="Exo_endo_phos"/>
    <property type="match status" value="1"/>
</dbReference>
<feature type="domain" description="Endonuclease/exonuclease/phosphatase" evidence="1">
    <location>
        <begin position="18"/>
        <end position="133"/>
    </location>
</feature>
<accession>A0AAV2FBH1</accession>
<gene>
    <name evidence="2" type="ORF">LTRI10_LOCUS36046</name>
</gene>
<reference evidence="2 3" key="1">
    <citation type="submission" date="2024-04" db="EMBL/GenBank/DDBJ databases">
        <authorList>
            <person name="Fracassetti M."/>
        </authorList>
    </citation>
    <scope>NUCLEOTIDE SEQUENCE [LARGE SCALE GENOMIC DNA]</scope>
</reference>
<dbReference type="PANTHER" id="PTHR33710">
    <property type="entry name" value="BNAC02G09200D PROTEIN"/>
    <property type="match status" value="1"/>
</dbReference>
<proteinExistence type="predicted"/>
<organism evidence="2 3">
    <name type="scientific">Linum trigynum</name>
    <dbReference type="NCBI Taxonomy" id="586398"/>
    <lineage>
        <taxon>Eukaryota</taxon>
        <taxon>Viridiplantae</taxon>
        <taxon>Streptophyta</taxon>
        <taxon>Embryophyta</taxon>
        <taxon>Tracheophyta</taxon>
        <taxon>Spermatophyta</taxon>
        <taxon>Magnoliopsida</taxon>
        <taxon>eudicotyledons</taxon>
        <taxon>Gunneridae</taxon>
        <taxon>Pentapetalae</taxon>
        <taxon>rosids</taxon>
        <taxon>fabids</taxon>
        <taxon>Malpighiales</taxon>
        <taxon>Linaceae</taxon>
        <taxon>Linum</taxon>
    </lineage>
</organism>
<dbReference type="Proteomes" id="UP001497516">
    <property type="component" value="Chromosome 6"/>
</dbReference>
<protein>
    <recommendedName>
        <fullName evidence="1">Endonuclease/exonuclease/phosphatase domain-containing protein</fullName>
    </recommendedName>
</protein>
<evidence type="ECO:0000259" key="1">
    <source>
        <dbReference type="Pfam" id="PF03372"/>
    </source>
</evidence>
<name>A0AAV2FBH1_9ROSI</name>
<evidence type="ECO:0000313" key="3">
    <source>
        <dbReference type="Proteomes" id="UP001497516"/>
    </source>
</evidence>
<keyword evidence="3" id="KW-1185">Reference proteome</keyword>
<dbReference type="EMBL" id="OZ034819">
    <property type="protein sequence ID" value="CAL1395624.1"/>
    <property type="molecule type" value="Genomic_DNA"/>
</dbReference>
<dbReference type="InterPro" id="IPR005135">
    <property type="entry name" value="Endo/exonuclease/phosphatase"/>
</dbReference>
<dbReference type="InterPro" id="IPR036691">
    <property type="entry name" value="Endo/exonu/phosph_ase_sf"/>
</dbReference>
<dbReference type="Gene3D" id="3.60.10.10">
    <property type="entry name" value="Endonuclease/exonuclease/phosphatase"/>
    <property type="match status" value="1"/>
</dbReference>
<dbReference type="GO" id="GO:0003824">
    <property type="term" value="F:catalytic activity"/>
    <property type="evidence" value="ECO:0007669"/>
    <property type="project" value="InterPro"/>
</dbReference>
<sequence>MLHLRARFGNGEQGYLTTVYGSLAQTTRWPLWKSIKSIAMGMDAPWILVGGFNALHGQHDKLSGAAFAKAPSREFKSCVDDCVLMDVAFFGPKFTWQRGNLRERLDRALCNGHWFHRFPETHTTHLPKLKSDHHPIPTCLEG</sequence>